<dbReference type="InterPro" id="IPR031939">
    <property type="entry name" value="Adhesin_E-like"/>
</dbReference>
<accession>A0ABW8GHV3</accession>
<evidence type="ECO:0000313" key="4">
    <source>
        <dbReference type="Proteomes" id="UP001617669"/>
    </source>
</evidence>
<reference evidence="3 4" key="1">
    <citation type="submission" date="2024-11" db="EMBL/GenBank/DDBJ databases">
        <authorList>
            <person name="Kaparullina E.N."/>
            <person name="Delegan Y.A."/>
            <person name="Doronina N.V."/>
        </authorList>
    </citation>
    <scope>NUCLEOTIDE SEQUENCE [LARGE SCALE GENOMIC DNA]</scope>
    <source>
        <strain evidence="3 4">7sh_L</strain>
    </source>
</reference>
<gene>
    <name evidence="3" type="ORF">ACIKP9_01810</name>
</gene>
<evidence type="ECO:0000313" key="3">
    <source>
        <dbReference type="EMBL" id="MFJ5444956.1"/>
    </source>
</evidence>
<feature type="chain" id="PRO_5045891942" evidence="1">
    <location>
        <begin position="21"/>
        <end position="128"/>
    </location>
</feature>
<comment type="caution">
    <text evidence="3">The sequence shown here is derived from an EMBL/GenBank/DDBJ whole genome shotgun (WGS) entry which is preliminary data.</text>
</comment>
<evidence type="ECO:0000256" key="1">
    <source>
        <dbReference type="SAM" id="SignalP"/>
    </source>
</evidence>
<dbReference type="EMBL" id="JBIWXY010000001">
    <property type="protein sequence ID" value="MFJ5444956.1"/>
    <property type="molecule type" value="Genomic_DNA"/>
</dbReference>
<dbReference type="Pfam" id="PF16747">
    <property type="entry name" value="Adhesin_E"/>
    <property type="match status" value="1"/>
</dbReference>
<dbReference type="RefSeq" id="WP_400878512.1">
    <property type="nucleotide sequence ID" value="NZ_JBIWXY010000001.1"/>
</dbReference>
<keyword evidence="4" id="KW-1185">Reference proteome</keyword>
<keyword evidence="1" id="KW-0732">Signal</keyword>
<organism evidence="3 4">
    <name type="scientific">Methylobacillus methanolivorans</name>
    <dbReference type="NCBI Taxonomy" id="1848927"/>
    <lineage>
        <taxon>Bacteria</taxon>
        <taxon>Pseudomonadati</taxon>
        <taxon>Pseudomonadota</taxon>
        <taxon>Betaproteobacteria</taxon>
        <taxon>Nitrosomonadales</taxon>
        <taxon>Methylophilaceae</taxon>
        <taxon>Methylobacillus</taxon>
    </lineage>
</organism>
<dbReference type="Proteomes" id="UP001617669">
    <property type="component" value="Unassembled WGS sequence"/>
</dbReference>
<protein>
    <submittedName>
        <fullName evidence="3">Surface-adhesin E family protein</fullName>
    </submittedName>
</protein>
<feature type="signal peptide" evidence="1">
    <location>
        <begin position="1"/>
        <end position="20"/>
    </location>
</feature>
<feature type="domain" description="Surface-adhesin protein E-like" evidence="2">
    <location>
        <begin position="23"/>
        <end position="119"/>
    </location>
</feature>
<name>A0ABW8GHV3_9PROT</name>
<sequence>MYPFIILSAAILLVPGPVSATEWESLVKKADTELLVDLDSYDEKGAYSSILAKRETHGKQTIAKQTKLEFDCGKQTYRTLATASFDAKGKLLSQTAGMRDFQSLQHDEDAKMIAGLVCQVRRMVNPSS</sequence>
<proteinExistence type="predicted"/>
<evidence type="ECO:0000259" key="2">
    <source>
        <dbReference type="Pfam" id="PF16747"/>
    </source>
</evidence>